<sequence length="436" mass="48120">MFMMVPALLWLCAAHLGAAILLVERPDGSQATVYDAPFYFAGQGALNGTVVRQPLPSASCAMDASRTTGSIVIIDTDATGCQLDRWASECERVGCLGIIVHRTINSFTAGMAAWMWSPHRYVFSRRFTSVVVVEVSNPDGRHILDGIAMGTTNVTQVAPAENQFKPVFMSPLLWATSILVATVSVTNTIAAVYRLLQWMIWADPSAKPMKCLHLIPEAICNLWRFLSALHLALQSHLLVYDLYTLLADSQLYVGFLGVLALSELFKQSEERADLSSHSRLRLAYVWACALLGIAGVVFHIVEFTWRQLLDHTVLGVIFSTLKFMIGAPFIVNGWRLVRRIRQSEDCSTANQQRRERFARFVFYTGVAAVVDFGNACLFPVYVRSSQTLYIGIVGDFFTGTIVSAFSIATIRPPNTDGRLPTSTALPTGSVPVRNRT</sequence>
<feature type="transmembrane region" description="Helical" evidence="2">
    <location>
        <begin position="172"/>
        <end position="193"/>
    </location>
</feature>
<accession>A0A3P3XYY3</accession>
<evidence type="ECO:0000256" key="3">
    <source>
        <dbReference type="SAM" id="SignalP"/>
    </source>
</evidence>
<keyword evidence="4" id="KW-0496">Mitochondrion</keyword>
<geneLocation type="mitochondrion" evidence="4"/>
<dbReference type="EMBL" id="OVEO01000001">
    <property type="protein sequence ID" value="SPQ93040.1"/>
    <property type="molecule type" value="Genomic_DNA"/>
</dbReference>
<feature type="transmembrane region" description="Helical" evidence="2">
    <location>
        <begin position="282"/>
        <end position="301"/>
    </location>
</feature>
<feature type="transmembrane region" description="Helical" evidence="2">
    <location>
        <begin position="388"/>
        <end position="410"/>
    </location>
</feature>
<evidence type="ECO:0000256" key="2">
    <source>
        <dbReference type="SAM" id="Phobius"/>
    </source>
</evidence>
<keyword evidence="2" id="KW-1133">Transmembrane helix</keyword>
<feature type="chain" id="PRO_5018042031" evidence="3">
    <location>
        <begin position="20"/>
        <end position="436"/>
    </location>
</feature>
<feature type="region of interest" description="Disordered" evidence="1">
    <location>
        <begin position="417"/>
        <end position="436"/>
    </location>
</feature>
<dbReference type="Proteomes" id="UP000290189">
    <property type="component" value="Unassembled WGS sequence"/>
</dbReference>
<proteinExistence type="predicted"/>
<protein>
    <submittedName>
        <fullName evidence="4">Uncharacterized protein</fullName>
    </submittedName>
</protein>
<evidence type="ECO:0000313" key="4">
    <source>
        <dbReference type="EMBL" id="SPQ93040.1"/>
    </source>
</evidence>
<feature type="transmembrane region" description="Helical" evidence="2">
    <location>
        <begin position="313"/>
        <end position="331"/>
    </location>
</feature>
<gene>
    <name evidence="4" type="ORF">PLBR_LOCUS255</name>
</gene>
<dbReference type="AlphaFoldDB" id="A0A3P3XYY3"/>
<name>A0A3P3XYY3_PLABS</name>
<keyword evidence="3" id="KW-0732">Signal</keyword>
<evidence type="ECO:0000256" key="1">
    <source>
        <dbReference type="SAM" id="MobiDB-lite"/>
    </source>
</evidence>
<keyword evidence="2" id="KW-0472">Membrane</keyword>
<feature type="signal peptide" evidence="3">
    <location>
        <begin position="1"/>
        <end position="19"/>
    </location>
</feature>
<keyword evidence="2" id="KW-0812">Transmembrane</keyword>
<organism evidence="4 5">
    <name type="scientific">Plasmodiophora brassicae</name>
    <name type="common">Clubroot disease agent</name>
    <dbReference type="NCBI Taxonomy" id="37360"/>
    <lineage>
        <taxon>Eukaryota</taxon>
        <taxon>Sar</taxon>
        <taxon>Rhizaria</taxon>
        <taxon>Endomyxa</taxon>
        <taxon>Phytomyxea</taxon>
        <taxon>Plasmodiophorida</taxon>
        <taxon>Plasmodiophoridae</taxon>
        <taxon>Plasmodiophora</taxon>
    </lineage>
</organism>
<reference evidence="4 5" key="1">
    <citation type="submission" date="2018-03" db="EMBL/GenBank/DDBJ databases">
        <authorList>
            <person name="Fogelqvist J."/>
        </authorList>
    </citation>
    <scope>NUCLEOTIDE SEQUENCE [LARGE SCALE GENOMIC DNA]</scope>
</reference>
<feature type="transmembrane region" description="Helical" evidence="2">
    <location>
        <begin position="360"/>
        <end position="382"/>
    </location>
</feature>
<evidence type="ECO:0000313" key="5">
    <source>
        <dbReference type="Proteomes" id="UP000290189"/>
    </source>
</evidence>